<comment type="caution">
    <text evidence="1">The sequence shown here is derived from an EMBL/GenBank/DDBJ whole genome shotgun (WGS) entry which is preliminary data.</text>
</comment>
<evidence type="ECO:0000313" key="1">
    <source>
        <dbReference type="EMBL" id="GEB02429.1"/>
    </source>
</evidence>
<organism evidence="1 2">
    <name type="scientific">Gluconobacter roseus NBRC 3990</name>
    <dbReference type="NCBI Taxonomy" id="1307950"/>
    <lineage>
        <taxon>Bacteria</taxon>
        <taxon>Pseudomonadati</taxon>
        <taxon>Pseudomonadota</taxon>
        <taxon>Alphaproteobacteria</taxon>
        <taxon>Acetobacterales</taxon>
        <taxon>Acetobacteraceae</taxon>
        <taxon>Gluconobacter</taxon>
    </lineage>
</organism>
<keyword evidence="2" id="KW-1185">Reference proteome</keyword>
<dbReference type="Proteomes" id="UP000320772">
    <property type="component" value="Unassembled WGS sequence"/>
</dbReference>
<dbReference type="EMBL" id="BJLY01000001">
    <property type="protein sequence ID" value="GEB02429.1"/>
    <property type="molecule type" value="Genomic_DNA"/>
</dbReference>
<dbReference type="InterPro" id="IPR012863">
    <property type="entry name" value="DUF1636"/>
</dbReference>
<sequence>MSDTTSPSTANEQIVQPVLTVCVTCRRGLSSAEIGDAPVPGRQLYDALMANAEGSGIVVKPVECMSLCARGCAAAVSMPGKWTLLLGSLEIEKLADFKEWLKLYSASKTGMVPASKRPPALSDMVIARLPADVASATKTA</sequence>
<dbReference type="RefSeq" id="WP_062506921.1">
    <property type="nucleotide sequence ID" value="NZ_BAQZ01000032.1"/>
</dbReference>
<evidence type="ECO:0000313" key="2">
    <source>
        <dbReference type="Proteomes" id="UP000320772"/>
    </source>
</evidence>
<protein>
    <submittedName>
        <fullName evidence="1">Metal-binding protein</fullName>
    </submittedName>
</protein>
<reference evidence="1 2" key="1">
    <citation type="submission" date="2019-06" db="EMBL/GenBank/DDBJ databases">
        <title>Whole genome shotgun sequence of Gluconobacter roseus NBRC 3990.</title>
        <authorList>
            <person name="Hosoyama A."/>
            <person name="Uohara A."/>
            <person name="Ohji S."/>
            <person name="Ichikawa N."/>
        </authorList>
    </citation>
    <scope>NUCLEOTIDE SEQUENCE [LARGE SCALE GENOMIC DNA]</scope>
    <source>
        <strain evidence="1 2">NBRC 3990</strain>
    </source>
</reference>
<dbReference type="Pfam" id="PF07845">
    <property type="entry name" value="DUF1636"/>
    <property type="match status" value="1"/>
</dbReference>
<gene>
    <name evidence="1" type="ORF">GRO01_00050</name>
</gene>
<dbReference type="AlphaFoldDB" id="A0A4Y3M7R1"/>
<dbReference type="STRING" id="586239.AD943_00265"/>
<name>A0A4Y3M7R1_9PROT</name>
<accession>A0A4Y3M7R1</accession>
<proteinExistence type="predicted"/>